<dbReference type="EMBL" id="BKAG01000034">
    <property type="protein sequence ID" value="GEP44683.1"/>
    <property type="molecule type" value="Genomic_DNA"/>
</dbReference>
<evidence type="ECO:0008006" key="3">
    <source>
        <dbReference type="Google" id="ProtNLM"/>
    </source>
</evidence>
<proteinExistence type="predicted"/>
<dbReference type="SUPFAM" id="SSF143422">
    <property type="entry name" value="Transposase IS200-like"/>
    <property type="match status" value="1"/>
</dbReference>
<dbReference type="GO" id="GO:0003677">
    <property type="term" value="F:DNA binding"/>
    <property type="evidence" value="ECO:0007669"/>
    <property type="project" value="InterPro"/>
</dbReference>
<keyword evidence="2" id="KW-1185">Reference proteome</keyword>
<dbReference type="InterPro" id="IPR036515">
    <property type="entry name" value="Transposase_17_sf"/>
</dbReference>
<organism evidence="1 2">
    <name type="scientific">Brevifollis gellanilyticus</name>
    <dbReference type="NCBI Taxonomy" id="748831"/>
    <lineage>
        <taxon>Bacteria</taxon>
        <taxon>Pseudomonadati</taxon>
        <taxon>Verrucomicrobiota</taxon>
        <taxon>Verrucomicrobiia</taxon>
        <taxon>Verrucomicrobiales</taxon>
        <taxon>Verrucomicrobiaceae</taxon>
    </lineage>
</organism>
<name>A0A512MD70_9BACT</name>
<comment type="caution">
    <text evidence="1">The sequence shown here is derived from an EMBL/GenBank/DDBJ whole genome shotgun (WGS) entry which is preliminary data.</text>
</comment>
<protein>
    <recommendedName>
        <fullName evidence="3">Transposase IS200-like domain-containing protein</fullName>
    </recommendedName>
</protein>
<dbReference type="AlphaFoldDB" id="A0A512MD70"/>
<accession>A0A512MD70</accession>
<gene>
    <name evidence="1" type="ORF">BGE01nite_39740</name>
</gene>
<dbReference type="GO" id="GO:0004803">
    <property type="term" value="F:transposase activity"/>
    <property type="evidence" value="ECO:0007669"/>
    <property type="project" value="InterPro"/>
</dbReference>
<dbReference type="Gene3D" id="3.30.70.1290">
    <property type="entry name" value="Transposase IS200-like"/>
    <property type="match status" value="1"/>
</dbReference>
<dbReference type="Proteomes" id="UP000321577">
    <property type="component" value="Unassembled WGS sequence"/>
</dbReference>
<sequence length="60" mass="7358">MPEFSWQEGYGAFTVGARDLERARSYVLNQEERHRSQTYQDEYVEMLKMGLVEYDERYLW</sequence>
<evidence type="ECO:0000313" key="1">
    <source>
        <dbReference type="EMBL" id="GEP44683.1"/>
    </source>
</evidence>
<reference evidence="1 2" key="1">
    <citation type="submission" date="2019-07" db="EMBL/GenBank/DDBJ databases">
        <title>Whole genome shotgun sequence of Brevifollis gellanilyticus NBRC 108608.</title>
        <authorList>
            <person name="Hosoyama A."/>
            <person name="Uohara A."/>
            <person name="Ohji S."/>
            <person name="Ichikawa N."/>
        </authorList>
    </citation>
    <scope>NUCLEOTIDE SEQUENCE [LARGE SCALE GENOMIC DNA]</scope>
    <source>
        <strain evidence="1 2">NBRC 108608</strain>
    </source>
</reference>
<evidence type="ECO:0000313" key="2">
    <source>
        <dbReference type="Proteomes" id="UP000321577"/>
    </source>
</evidence>
<dbReference type="GO" id="GO:0006313">
    <property type="term" value="P:DNA transposition"/>
    <property type="evidence" value="ECO:0007669"/>
    <property type="project" value="InterPro"/>
</dbReference>